<organism evidence="2 3">
    <name type="scientific">Mycobacterium marseillense</name>
    <dbReference type="NCBI Taxonomy" id="701042"/>
    <lineage>
        <taxon>Bacteria</taxon>
        <taxon>Bacillati</taxon>
        <taxon>Actinomycetota</taxon>
        <taxon>Actinomycetes</taxon>
        <taxon>Mycobacteriales</taxon>
        <taxon>Mycobacteriaceae</taxon>
        <taxon>Mycobacterium</taxon>
        <taxon>Mycobacterium avium complex (MAC)</taxon>
    </lineage>
</organism>
<evidence type="ECO:0000256" key="1">
    <source>
        <dbReference type="SAM" id="MobiDB-lite"/>
    </source>
</evidence>
<sequence length="37" mass="3619">MSRRAESLSSLPPAGTGCTAAVGDGPQPARLDGHTGP</sequence>
<dbReference type="KEGG" id="mmal:CKJ54_15400"/>
<name>A0AAC9YKT0_9MYCO</name>
<keyword evidence="2" id="KW-0808">Transferase</keyword>
<dbReference type="PROSITE" id="PS51257">
    <property type="entry name" value="PROKAR_LIPOPROTEIN"/>
    <property type="match status" value="1"/>
</dbReference>
<evidence type="ECO:0000313" key="3">
    <source>
        <dbReference type="Proteomes" id="UP000216246"/>
    </source>
</evidence>
<feature type="region of interest" description="Disordered" evidence="1">
    <location>
        <begin position="1"/>
        <end position="37"/>
    </location>
</feature>
<keyword evidence="2" id="KW-0032">Aminotransferase</keyword>
<dbReference type="AlphaFoldDB" id="A0AAC9YKT0"/>
<evidence type="ECO:0000313" key="2">
    <source>
        <dbReference type="EMBL" id="ASW91102.1"/>
    </source>
</evidence>
<accession>A0AAC9YKT0</accession>
<protein>
    <submittedName>
        <fullName evidence="2">4-aminobutyrate aminotransferase</fullName>
    </submittedName>
</protein>
<reference evidence="2 3" key="1">
    <citation type="submission" date="2017-08" db="EMBL/GenBank/DDBJ databases">
        <title>Phylogentic analysis of Mycobacterium avium complex whole genomes.</title>
        <authorList>
            <person name="Caverly L.J."/>
            <person name="Spilker T."/>
            <person name="LiPuma J."/>
        </authorList>
    </citation>
    <scope>NUCLEOTIDE SEQUENCE [LARGE SCALE GENOMIC DNA]</scope>
    <source>
        <strain evidence="2 3">FLAC0026</strain>
    </source>
</reference>
<dbReference type="GO" id="GO:0008483">
    <property type="term" value="F:transaminase activity"/>
    <property type="evidence" value="ECO:0007669"/>
    <property type="project" value="UniProtKB-KW"/>
</dbReference>
<proteinExistence type="predicted"/>
<gene>
    <name evidence="2" type="ORF">CKJ54_15400</name>
</gene>
<dbReference type="EMBL" id="CP023147">
    <property type="protein sequence ID" value="ASW91102.1"/>
    <property type="molecule type" value="Genomic_DNA"/>
</dbReference>
<dbReference type="Proteomes" id="UP000216246">
    <property type="component" value="Chromosome"/>
</dbReference>